<dbReference type="PROSITE" id="PS51462">
    <property type="entry name" value="NUDIX"/>
    <property type="match status" value="1"/>
</dbReference>
<name>A0ABM1FAR8_PRICU</name>
<evidence type="ECO:0000313" key="2">
    <source>
        <dbReference type="Proteomes" id="UP000695022"/>
    </source>
</evidence>
<dbReference type="Pfam" id="PF19432">
    <property type="entry name" value="RME-8_N"/>
    <property type="match status" value="2"/>
</dbReference>
<dbReference type="CDD" id="cd18871">
    <property type="entry name" value="NUDIX_Cfim25_Nudt21"/>
    <property type="match status" value="1"/>
</dbReference>
<gene>
    <name evidence="3" type="primary">LOC106821301</name>
</gene>
<proteinExistence type="predicted"/>
<accession>A0ABM1FAR8</accession>
<keyword evidence="2" id="KW-1185">Reference proteome</keyword>
<reference evidence="3" key="1">
    <citation type="submission" date="2025-08" db="UniProtKB">
        <authorList>
            <consortium name="RefSeq"/>
        </authorList>
    </citation>
    <scope>IDENTIFICATION</scope>
</reference>
<dbReference type="InterPro" id="IPR000086">
    <property type="entry name" value="NUDIX_hydrolase_dom"/>
</dbReference>
<dbReference type="RefSeq" id="XP_014681539.1">
    <property type="nucleotide sequence ID" value="XM_014826053.1"/>
</dbReference>
<organism evidence="2 3">
    <name type="scientific">Priapulus caudatus</name>
    <name type="common">Priapulid worm</name>
    <dbReference type="NCBI Taxonomy" id="37621"/>
    <lineage>
        <taxon>Eukaryota</taxon>
        <taxon>Metazoa</taxon>
        <taxon>Ecdysozoa</taxon>
        <taxon>Scalidophora</taxon>
        <taxon>Priapulida</taxon>
        <taxon>Priapulimorpha</taxon>
        <taxon>Priapulimorphida</taxon>
        <taxon>Priapulidae</taxon>
        <taxon>Priapulus</taxon>
    </lineage>
</organism>
<dbReference type="Gene3D" id="3.90.79.10">
    <property type="entry name" value="Nucleoside Triphosphate Pyrophosphohydrolase"/>
    <property type="match status" value="1"/>
</dbReference>
<evidence type="ECO:0000313" key="3">
    <source>
        <dbReference type="RefSeq" id="XP_014681539.1"/>
    </source>
</evidence>
<dbReference type="Proteomes" id="UP000695022">
    <property type="component" value="Unplaced"/>
</dbReference>
<protein>
    <submittedName>
        <fullName evidence="3">DnaJ homolog subfamily C member 13-like</fullName>
    </submittedName>
</protein>
<sequence>MTSMRENEDIACYFITKHSWKGKYKRVFSVGNMGITTYSPNTLEITNQWPYSEFVGIVPNVKAQGTNEFIITIKKGGKKTDTMRFSTDHRADLITEALRYRDNFAETHKHNLKYNAYKHHWSDKRLPTQLEVGPGSLDQVDLTTGKVLCSYDYKDIEAFVQISDYPGGFAVSYGGFGRLHFFASERREEILQKCIEHASAGVGVQLRMPKDTWEFERCQRNKFGKFSDDESLTSLVEFVVQKVSPRHNNEHVRRLLCLTETCLIERDPTTYHIVTLRPLCDIFALVRSQGNPQMFSVEYVKGQVRSYTSTDRDALLASVLDGVRASGNRAVHVKMCVTPRGYRLGPFTVPVDEEVESVHLRFLTQPYPLTNYTFGTKEALYEKDASVQARFQRMREDFVKIGMRRSVEGVLLVHEHGLPHVLLLQLGTTFFKLPGGELKTGEDEVDGLKRLMTETLGRQDGVQHEWVIEDTIGNWWRPNFEAPQYPYIPAHITKPKEHKKLFLVQLPEKALFAVPKNYKLVAAPLFELFDNSPGYGPIISSLPQALSRSNQEQGLFAENKEKLIYTALAALLTMEGDQDRITGEQLENQFHALRRLAASKAGFAAFTKLPRFREKVGMKVVKALKRKDAGVAHAAIDMINTLMQPMHDDYDLRQEQLNKSSILSSKLFLENLLDIFTTCVVSDRGSLVISAMLDFLTFTLCAPYSETTDGTQFDTLLEMAASHGRCIFRLFQHPSLAIVKGAGMVMKAIIEEGDAEIAAKMQDLALAEGALPRHLHVAMFTLSADSRMLTNRYQHP</sequence>
<feature type="domain" description="Nudix hydrolase" evidence="1">
    <location>
        <begin position="403"/>
        <end position="528"/>
    </location>
</feature>
<dbReference type="PANTHER" id="PTHR36983:SF2">
    <property type="entry name" value="DNAJ HOMOLOG SUBFAMILY C MEMBER 13"/>
    <property type="match status" value="1"/>
</dbReference>
<evidence type="ECO:0000259" key="1">
    <source>
        <dbReference type="PROSITE" id="PS51462"/>
    </source>
</evidence>
<dbReference type="InterPro" id="IPR044978">
    <property type="entry name" value="GRV2/DNAJC13"/>
</dbReference>
<dbReference type="PANTHER" id="PTHR36983">
    <property type="entry name" value="DNAJ HOMOLOG SUBFAMILY C MEMBER 13"/>
    <property type="match status" value="1"/>
</dbReference>
<dbReference type="InterPro" id="IPR045802">
    <property type="entry name" value="GRV2/DNAJC13_N"/>
</dbReference>
<dbReference type="GeneID" id="106821301"/>